<dbReference type="Pfam" id="PF08245">
    <property type="entry name" value="Mur_ligase_M"/>
    <property type="match status" value="1"/>
</dbReference>
<dbReference type="InterPro" id="IPR004101">
    <property type="entry name" value="Mur_ligase_C"/>
</dbReference>
<keyword evidence="9 10" id="KW-0573">Peptidoglycan synthesis</keyword>
<dbReference type="UniPathway" id="UPA00219"/>
<evidence type="ECO:0000259" key="11">
    <source>
        <dbReference type="Pfam" id="PF02875"/>
    </source>
</evidence>
<evidence type="ECO:0000256" key="4">
    <source>
        <dbReference type="ARBA" id="ARBA00022598"/>
    </source>
</evidence>
<comment type="function">
    <text evidence="9 10">Cell wall formation. Catalyzes the addition of glutamate to the nucleotide precursor UDP-N-acetylmuramoyl-L-alanine (UMA).</text>
</comment>
<dbReference type="InterPro" id="IPR013221">
    <property type="entry name" value="Mur_ligase_cen"/>
</dbReference>
<dbReference type="InterPro" id="IPR036565">
    <property type="entry name" value="Mur-like_cat_sf"/>
</dbReference>
<protein>
    <recommendedName>
        <fullName evidence="9 10">UDP-N-acetylmuramoylalanine--D-glutamate ligase</fullName>
        <ecNumber evidence="9 10">6.3.2.9</ecNumber>
    </recommendedName>
    <alternativeName>
        <fullName evidence="9">D-glutamic acid-adding enzyme</fullName>
    </alternativeName>
    <alternativeName>
        <fullName evidence="9">UDP-N-acetylmuramoyl-L-alanyl-D-glutamate synthetase</fullName>
    </alternativeName>
</protein>
<comment type="pathway">
    <text evidence="2 9 10">Cell wall biogenesis; peptidoglycan biosynthesis.</text>
</comment>
<keyword evidence="4 9" id="KW-0436">Ligase</keyword>
<evidence type="ECO:0000256" key="9">
    <source>
        <dbReference type="HAMAP-Rule" id="MF_00639"/>
    </source>
</evidence>
<dbReference type="PANTHER" id="PTHR43692">
    <property type="entry name" value="UDP-N-ACETYLMURAMOYLALANINE--D-GLUTAMATE LIGASE"/>
    <property type="match status" value="1"/>
</dbReference>
<gene>
    <name evidence="9" type="primary">murD</name>
    <name evidence="13" type="ORF">A2936_05300</name>
</gene>
<dbReference type="Pfam" id="PF21799">
    <property type="entry name" value="MurD-like_N"/>
    <property type="match status" value="1"/>
</dbReference>
<organism evidence="13 14">
    <name type="scientific">Candidatus Uhrbacteria bacterium RIFCSPLOWO2_01_FULL_47_25</name>
    <dbReference type="NCBI Taxonomy" id="1802402"/>
    <lineage>
        <taxon>Bacteria</taxon>
        <taxon>Candidatus Uhriibacteriota</taxon>
    </lineage>
</organism>
<sequence length="463" mass="50617">MNYQGKKVAILGFGQEGQAMAEYLLQEGTHITILDEREPAALGEAYESWQGRDIHWRLGPSYLKNLTQFSSIFRSPGVPLSLPALLAARRAGVEITSQTKIFFELCPAPIIGVTGTKGKGTTSTLIAKILTAAKKKVFLVGNIGVPAISVLPKLTPRHWVAYELSSFQLQDLNKSPHIAAVLGLTIDHQDYHKSPEEYFAAKSNILKFQKPNDAVIFSIDYPETKRLMVEAKGKIYETSRDVPVADGAYVAGDVIFRRMNNRTEHVLFRHEVGLKGKHNLENITAAIVAATLAGASMNAIRQVLKSFTGLPHRLEFVGEYGGVSYWNNSYGTTPETTIAAIRSFDEPIILMLGGSEKKLSYDHLAECILENSVKTIVAIGLSADKMYAAIRRLAKARNFKAPSCVSGGEIMSEMVKTARKFAKSGDVVLLSPAAASFDRFKNAGDRGDQFRAVVQQLGAHSSS</sequence>
<dbReference type="EC" id="6.3.2.9" evidence="9 10"/>
<evidence type="ECO:0000256" key="10">
    <source>
        <dbReference type="RuleBase" id="RU003664"/>
    </source>
</evidence>
<dbReference type="Gene3D" id="3.40.1190.10">
    <property type="entry name" value="Mur-like, catalytic domain"/>
    <property type="match status" value="1"/>
</dbReference>
<dbReference type="EMBL" id="MGEK01000003">
    <property type="protein sequence ID" value="OGL83101.1"/>
    <property type="molecule type" value="Genomic_DNA"/>
</dbReference>
<evidence type="ECO:0000256" key="2">
    <source>
        <dbReference type="ARBA" id="ARBA00004752"/>
    </source>
</evidence>
<comment type="subcellular location">
    <subcellularLocation>
        <location evidence="1 9 10">Cytoplasm</location>
    </subcellularLocation>
</comment>
<keyword evidence="3 9" id="KW-0963">Cytoplasm</keyword>
<dbReference type="GO" id="GO:0005737">
    <property type="term" value="C:cytoplasm"/>
    <property type="evidence" value="ECO:0007669"/>
    <property type="project" value="UniProtKB-SubCell"/>
</dbReference>
<evidence type="ECO:0000256" key="8">
    <source>
        <dbReference type="ARBA" id="ARBA00023306"/>
    </source>
</evidence>
<dbReference type="GO" id="GO:0004326">
    <property type="term" value="F:tetrahydrofolylpolyglutamate synthase activity"/>
    <property type="evidence" value="ECO:0007669"/>
    <property type="project" value="InterPro"/>
</dbReference>
<evidence type="ECO:0000256" key="7">
    <source>
        <dbReference type="ARBA" id="ARBA00022840"/>
    </source>
</evidence>
<keyword evidence="8 9" id="KW-0131">Cell cycle</keyword>
<dbReference type="GO" id="GO:0008764">
    <property type="term" value="F:UDP-N-acetylmuramoylalanine-D-glutamate ligase activity"/>
    <property type="evidence" value="ECO:0007669"/>
    <property type="project" value="UniProtKB-UniRule"/>
</dbReference>
<dbReference type="GO" id="GO:0071555">
    <property type="term" value="P:cell wall organization"/>
    <property type="evidence" value="ECO:0007669"/>
    <property type="project" value="UniProtKB-KW"/>
</dbReference>
<dbReference type="GO" id="GO:0008360">
    <property type="term" value="P:regulation of cell shape"/>
    <property type="evidence" value="ECO:0007669"/>
    <property type="project" value="UniProtKB-KW"/>
</dbReference>
<dbReference type="Gene3D" id="3.40.50.720">
    <property type="entry name" value="NAD(P)-binding Rossmann-like Domain"/>
    <property type="match status" value="1"/>
</dbReference>
<keyword evidence="7 9" id="KW-0067">ATP-binding</keyword>
<name>A0A1F7UXS9_9BACT</name>
<dbReference type="InterPro" id="IPR005762">
    <property type="entry name" value="MurD"/>
</dbReference>
<keyword evidence="6 9" id="KW-0547">Nucleotide-binding</keyword>
<evidence type="ECO:0000313" key="13">
    <source>
        <dbReference type="EMBL" id="OGL83101.1"/>
    </source>
</evidence>
<dbReference type="Gene3D" id="3.90.190.20">
    <property type="entry name" value="Mur ligase, C-terminal domain"/>
    <property type="match status" value="1"/>
</dbReference>
<dbReference type="Proteomes" id="UP000176846">
    <property type="component" value="Unassembled WGS sequence"/>
</dbReference>
<keyword evidence="5 9" id="KW-0132">Cell division</keyword>
<comment type="similarity">
    <text evidence="9">Belongs to the MurCDEF family.</text>
</comment>
<dbReference type="Pfam" id="PF02875">
    <property type="entry name" value="Mur_ligase_C"/>
    <property type="match status" value="1"/>
</dbReference>
<dbReference type="AlphaFoldDB" id="A0A1F7UXS9"/>
<dbReference type="SUPFAM" id="SSF51984">
    <property type="entry name" value="MurCD N-terminal domain"/>
    <property type="match status" value="1"/>
</dbReference>
<dbReference type="PANTHER" id="PTHR43692:SF1">
    <property type="entry name" value="UDP-N-ACETYLMURAMOYLALANINE--D-GLUTAMATE LIGASE"/>
    <property type="match status" value="1"/>
</dbReference>
<accession>A0A1F7UXS9</accession>
<dbReference type="HAMAP" id="MF_00639">
    <property type="entry name" value="MurD"/>
    <property type="match status" value="1"/>
</dbReference>
<feature type="domain" description="Mur ligase central" evidence="12">
    <location>
        <begin position="113"/>
        <end position="290"/>
    </location>
</feature>
<evidence type="ECO:0000256" key="1">
    <source>
        <dbReference type="ARBA" id="ARBA00004496"/>
    </source>
</evidence>
<dbReference type="InterPro" id="IPR036615">
    <property type="entry name" value="Mur_ligase_C_dom_sf"/>
</dbReference>
<feature type="domain" description="Mur ligase C-terminal" evidence="11">
    <location>
        <begin position="312"/>
        <end position="433"/>
    </location>
</feature>
<comment type="caution">
    <text evidence="13">The sequence shown here is derived from an EMBL/GenBank/DDBJ whole genome shotgun (WGS) entry which is preliminary data.</text>
</comment>
<feature type="binding site" evidence="9">
    <location>
        <begin position="115"/>
        <end position="121"/>
    </location>
    <ligand>
        <name>ATP</name>
        <dbReference type="ChEBI" id="CHEBI:30616"/>
    </ligand>
</feature>
<dbReference type="SUPFAM" id="SSF53623">
    <property type="entry name" value="MurD-like peptide ligases, catalytic domain"/>
    <property type="match status" value="1"/>
</dbReference>
<dbReference type="NCBIfam" id="TIGR01087">
    <property type="entry name" value="murD"/>
    <property type="match status" value="1"/>
</dbReference>
<keyword evidence="9 10" id="KW-0961">Cell wall biogenesis/degradation</keyword>
<evidence type="ECO:0000313" key="14">
    <source>
        <dbReference type="Proteomes" id="UP000176846"/>
    </source>
</evidence>
<reference evidence="13 14" key="1">
    <citation type="journal article" date="2016" name="Nat. Commun.">
        <title>Thousands of microbial genomes shed light on interconnected biogeochemical processes in an aquifer system.</title>
        <authorList>
            <person name="Anantharaman K."/>
            <person name="Brown C.T."/>
            <person name="Hug L.A."/>
            <person name="Sharon I."/>
            <person name="Castelle C.J."/>
            <person name="Probst A.J."/>
            <person name="Thomas B.C."/>
            <person name="Singh A."/>
            <person name="Wilkins M.J."/>
            <person name="Karaoz U."/>
            <person name="Brodie E.L."/>
            <person name="Williams K.H."/>
            <person name="Hubbard S.S."/>
            <person name="Banfield J.F."/>
        </authorList>
    </citation>
    <scope>NUCLEOTIDE SEQUENCE [LARGE SCALE GENOMIC DNA]</scope>
</reference>
<evidence type="ECO:0000256" key="3">
    <source>
        <dbReference type="ARBA" id="ARBA00022490"/>
    </source>
</evidence>
<dbReference type="InterPro" id="IPR018109">
    <property type="entry name" value="Folylpolyglutamate_synth_CS"/>
</dbReference>
<evidence type="ECO:0000256" key="6">
    <source>
        <dbReference type="ARBA" id="ARBA00022741"/>
    </source>
</evidence>
<comment type="catalytic activity">
    <reaction evidence="9 10">
        <text>UDP-N-acetyl-alpha-D-muramoyl-L-alanine + D-glutamate + ATP = UDP-N-acetyl-alpha-D-muramoyl-L-alanyl-D-glutamate + ADP + phosphate + H(+)</text>
        <dbReference type="Rhea" id="RHEA:16429"/>
        <dbReference type="ChEBI" id="CHEBI:15378"/>
        <dbReference type="ChEBI" id="CHEBI:29986"/>
        <dbReference type="ChEBI" id="CHEBI:30616"/>
        <dbReference type="ChEBI" id="CHEBI:43474"/>
        <dbReference type="ChEBI" id="CHEBI:83898"/>
        <dbReference type="ChEBI" id="CHEBI:83900"/>
        <dbReference type="ChEBI" id="CHEBI:456216"/>
        <dbReference type="EC" id="6.3.2.9"/>
    </reaction>
</comment>
<dbReference type="GO" id="GO:0005524">
    <property type="term" value="F:ATP binding"/>
    <property type="evidence" value="ECO:0007669"/>
    <property type="project" value="UniProtKB-UniRule"/>
</dbReference>
<keyword evidence="9 10" id="KW-0133">Cell shape</keyword>
<proteinExistence type="inferred from homology"/>
<evidence type="ECO:0000256" key="5">
    <source>
        <dbReference type="ARBA" id="ARBA00022618"/>
    </source>
</evidence>
<evidence type="ECO:0000259" key="12">
    <source>
        <dbReference type="Pfam" id="PF08245"/>
    </source>
</evidence>
<dbReference type="GO" id="GO:0009252">
    <property type="term" value="P:peptidoglycan biosynthetic process"/>
    <property type="evidence" value="ECO:0007669"/>
    <property type="project" value="UniProtKB-UniRule"/>
</dbReference>
<dbReference type="GO" id="GO:0051301">
    <property type="term" value="P:cell division"/>
    <property type="evidence" value="ECO:0007669"/>
    <property type="project" value="UniProtKB-KW"/>
</dbReference>
<dbReference type="PROSITE" id="PS01011">
    <property type="entry name" value="FOLYLPOLYGLU_SYNT_1"/>
    <property type="match status" value="1"/>
</dbReference>
<dbReference type="SUPFAM" id="SSF53244">
    <property type="entry name" value="MurD-like peptide ligases, peptide-binding domain"/>
    <property type="match status" value="1"/>
</dbReference>